<feature type="region of interest" description="Disordered" evidence="1">
    <location>
        <begin position="315"/>
        <end position="364"/>
    </location>
</feature>
<gene>
    <name evidence="2" type="ORF">LTR62_000947</name>
</gene>
<accession>A0AAN7YBV4</accession>
<dbReference type="EMBL" id="JAVRRL010000113">
    <property type="protein sequence ID" value="KAK5107612.1"/>
    <property type="molecule type" value="Genomic_DNA"/>
</dbReference>
<sequence length="364" mass="40383">MAPARAQEDAVEEEDDPVTAEYDVYLTPPKSEQIILLQYPNRLRTRPYNDRHGARPSNVRIKPETGHLEVDVNLSTNYNFNKYKSLQWGDALETSRDIHNSTGTYGPAAGFSAAKPRTAGRLAVTDQADRQNQIQNDLAFFHGAEADNKVMHVQTLGGQIIKHDSADEVGKPIYFVGAFRDNQLHLTKVDGTAQMRPQFHHLDAEEQRARIAASRAASSEVGAESARPAAEARALLAREKKRDDGDKSRLEDLIKADLQAAEAEEWCGLEYVDEDMDAAYELFGDRMFVRDVEQAQRLRSGVDVWEYLDLVAKPRKGGVGGRRRRRRKSQVGAGQGEGGEGEDDEMEGEDGAEKVGGEAMETGE</sequence>
<dbReference type="InterPro" id="IPR006886">
    <property type="entry name" value="RNA_pol_III_Rpc5"/>
</dbReference>
<dbReference type="Proteomes" id="UP001310890">
    <property type="component" value="Unassembled WGS sequence"/>
</dbReference>
<dbReference type="PANTHER" id="PTHR12069:SF0">
    <property type="entry name" value="DNA-DIRECTED RNA POLYMERASE III SUBUNIT RPC5"/>
    <property type="match status" value="1"/>
</dbReference>
<evidence type="ECO:0008006" key="4">
    <source>
        <dbReference type="Google" id="ProtNLM"/>
    </source>
</evidence>
<dbReference type="PANTHER" id="PTHR12069">
    <property type="entry name" value="DNA-DIRECTED RNA POLYMERASES III 80 KDA POLYPEPTIDE RNA POLYMERASE III SUBUNIT 5"/>
    <property type="match status" value="1"/>
</dbReference>
<dbReference type="GO" id="GO:0005666">
    <property type="term" value="C:RNA polymerase III complex"/>
    <property type="evidence" value="ECO:0007669"/>
    <property type="project" value="TreeGrafter"/>
</dbReference>
<organism evidence="2 3">
    <name type="scientific">Meristemomyces frigidus</name>
    <dbReference type="NCBI Taxonomy" id="1508187"/>
    <lineage>
        <taxon>Eukaryota</taxon>
        <taxon>Fungi</taxon>
        <taxon>Dikarya</taxon>
        <taxon>Ascomycota</taxon>
        <taxon>Pezizomycotina</taxon>
        <taxon>Dothideomycetes</taxon>
        <taxon>Dothideomycetidae</taxon>
        <taxon>Mycosphaerellales</taxon>
        <taxon>Teratosphaeriaceae</taxon>
        <taxon>Meristemomyces</taxon>
    </lineage>
</organism>
<proteinExistence type="predicted"/>
<evidence type="ECO:0000313" key="3">
    <source>
        <dbReference type="Proteomes" id="UP001310890"/>
    </source>
</evidence>
<name>A0AAN7YBV4_9PEZI</name>
<comment type="caution">
    <text evidence="2">The sequence shown here is derived from an EMBL/GenBank/DDBJ whole genome shotgun (WGS) entry which is preliminary data.</text>
</comment>
<evidence type="ECO:0000313" key="2">
    <source>
        <dbReference type="EMBL" id="KAK5107612.1"/>
    </source>
</evidence>
<reference evidence="2" key="1">
    <citation type="submission" date="2023-08" db="EMBL/GenBank/DDBJ databases">
        <title>Black Yeasts Isolated from many extreme environments.</title>
        <authorList>
            <person name="Coleine C."/>
            <person name="Stajich J.E."/>
            <person name="Selbmann L."/>
        </authorList>
    </citation>
    <scope>NUCLEOTIDE SEQUENCE</scope>
    <source>
        <strain evidence="2">CCFEE 5401</strain>
    </source>
</reference>
<protein>
    <recommendedName>
        <fullName evidence="4">DNA-directed RNA polymerase III subunit Rpc5</fullName>
    </recommendedName>
</protein>
<dbReference type="GO" id="GO:0042797">
    <property type="term" value="P:tRNA transcription by RNA polymerase III"/>
    <property type="evidence" value="ECO:0007669"/>
    <property type="project" value="TreeGrafter"/>
</dbReference>
<dbReference type="AlphaFoldDB" id="A0AAN7YBV4"/>
<feature type="compositionally biased region" description="Acidic residues" evidence="1">
    <location>
        <begin position="339"/>
        <end position="350"/>
    </location>
</feature>
<evidence type="ECO:0000256" key="1">
    <source>
        <dbReference type="SAM" id="MobiDB-lite"/>
    </source>
</evidence>
<feature type="compositionally biased region" description="Basic residues" evidence="1">
    <location>
        <begin position="315"/>
        <end position="329"/>
    </location>
</feature>
<dbReference type="Pfam" id="PF04801">
    <property type="entry name" value="RPC5"/>
    <property type="match status" value="2"/>
</dbReference>